<name>A0AAX3NPX5_9GAMM</name>
<dbReference type="Proteomes" id="UP001213721">
    <property type="component" value="Chromosome"/>
</dbReference>
<dbReference type="AlphaFoldDB" id="A0AAX3NPX5"/>
<dbReference type="EMBL" id="CP118988">
    <property type="protein sequence ID" value="WED75432.1"/>
    <property type="molecule type" value="Genomic_DNA"/>
</dbReference>
<dbReference type="PROSITE" id="PS51257">
    <property type="entry name" value="PROKAR_LIPOPROTEIN"/>
    <property type="match status" value="1"/>
</dbReference>
<reference evidence="1" key="1">
    <citation type="submission" date="2023-02" db="EMBL/GenBank/DDBJ databases">
        <title>The sequence of Aeromonas allosaccharophila K520.</title>
        <authorList>
            <person name="Luo X."/>
        </authorList>
    </citation>
    <scope>NUCLEOTIDE SEQUENCE</scope>
    <source>
        <strain evidence="1">K520</strain>
    </source>
</reference>
<accession>A0AAX3NPX5</accession>
<dbReference type="RefSeq" id="WP_275056641.1">
    <property type="nucleotide sequence ID" value="NZ_CP118988.1"/>
</dbReference>
<evidence type="ECO:0000313" key="2">
    <source>
        <dbReference type="Proteomes" id="UP001213721"/>
    </source>
</evidence>
<evidence type="ECO:0008006" key="3">
    <source>
        <dbReference type="Google" id="ProtNLM"/>
    </source>
</evidence>
<sequence>MKKHHHLSLIAALVLSACGGGSDGSNSDNGGNGAPADITLSGRALSSDYLVGRTVCLDLNANQQWLITSCRSANNIMPITIFLPAGTASFFYSA</sequence>
<evidence type="ECO:0000313" key="1">
    <source>
        <dbReference type="EMBL" id="WED75432.1"/>
    </source>
</evidence>
<organism evidence="1 2">
    <name type="scientific">Aeromonas allosaccharophila</name>
    <dbReference type="NCBI Taxonomy" id="656"/>
    <lineage>
        <taxon>Bacteria</taxon>
        <taxon>Pseudomonadati</taxon>
        <taxon>Pseudomonadota</taxon>
        <taxon>Gammaproteobacteria</taxon>
        <taxon>Aeromonadales</taxon>
        <taxon>Aeromonadaceae</taxon>
        <taxon>Aeromonas</taxon>
    </lineage>
</organism>
<gene>
    <name evidence="1" type="ORF">PYU98_16025</name>
</gene>
<protein>
    <recommendedName>
        <fullName evidence="3">Lipoprotein</fullName>
    </recommendedName>
</protein>
<proteinExistence type="predicted"/>